<reference evidence="1 2" key="1">
    <citation type="journal article" date="2015" name="Nature">
        <title>rRNA introns, odd ribosomes, and small enigmatic genomes across a large radiation of phyla.</title>
        <authorList>
            <person name="Brown C.T."/>
            <person name="Hug L.A."/>
            <person name="Thomas B.C."/>
            <person name="Sharon I."/>
            <person name="Castelle C.J."/>
            <person name="Singh A."/>
            <person name="Wilkins M.J."/>
            <person name="Williams K.H."/>
            <person name="Banfield J.F."/>
        </authorList>
    </citation>
    <scope>NUCLEOTIDE SEQUENCE [LARGE SCALE GENOMIC DNA]</scope>
</reference>
<evidence type="ECO:0000313" key="2">
    <source>
        <dbReference type="Proteomes" id="UP000034452"/>
    </source>
</evidence>
<proteinExistence type="predicted"/>
<dbReference type="EMBL" id="LBZL01000010">
    <property type="protein sequence ID" value="KKR70250.1"/>
    <property type="molecule type" value="Genomic_DNA"/>
</dbReference>
<name>A0A0G0VDY4_9BACT</name>
<accession>A0A0G0VDY4</accession>
<sequence length="116" mass="13551">MDIMKFVDKTISIEELKDLSQRMFGGLVKVVVDIKKETMVIDSAMHADEEKILLDRGSHQDDLWGINLYPELTGDDFIEFDSMINLRPRLNNFSRGIEDEKIRDKIIEIVNRLIIR</sequence>
<evidence type="ECO:0000313" key="1">
    <source>
        <dbReference type="EMBL" id="KKR70250.1"/>
    </source>
</evidence>
<comment type="caution">
    <text evidence="1">The sequence shown here is derived from an EMBL/GenBank/DDBJ whole genome shotgun (WGS) entry which is preliminary data.</text>
</comment>
<organism evidence="1 2">
    <name type="scientific">Candidatus Nomurabacteria bacterium GW2011_GWB1_40_7</name>
    <dbReference type="NCBI Taxonomy" id="1618744"/>
    <lineage>
        <taxon>Bacteria</taxon>
        <taxon>Candidatus Nomuraibacteriota</taxon>
    </lineage>
</organism>
<dbReference type="Pfam" id="PF18924">
    <property type="entry name" value="DUF5674"/>
    <property type="match status" value="1"/>
</dbReference>
<protein>
    <submittedName>
        <fullName evidence="1">Uncharacterized protein</fullName>
    </submittedName>
</protein>
<dbReference type="Proteomes" id="UP000034452">
    <property type="component" value="Unassembled WGS sequence"/>
</dbReference>
<dbReference type="InterPro" id="IPR043731">
    <property type="entry name" value="DUF5674"/>
</dbReference>
<gene>
    <name evidence="1" type="ORF">UU13_C0010G0015</name>
</gene>
<dbReference type="AlphaFoldDB" id="A0A0G0VDY4"/>